<dbReference type="PROSITE" id="PS51134">
    <property type="entry name" value="ZF_TFIIB"/>
    <property type="match status" value="1"/>
</dbReference>
<dbReference type="AlphaFoldDB" id="A0A644V0X9"/>
<sequence>MPITKCPYCDDDDIEISYNHKLRQYTLTCFNCDNYIKINKKQADLKCPECESRDIRHDDLETVCGECGLVLSTNTYYVGGFKIKLDWGLIL</sequence>
<feature type="domain" description="TFIIB-type" evidence="1">
    <location>
        <begin position="43"/>
        <end position="72"/>
    </location>
</feature>
<organism evidence="2">
    <name type="scientific">bioreactor metagenome</name>
    <dbReference type="NCBI Taxonomy" id="1076179"/>
    <lineage>
        <taxon>unclassified sequences</taxon>
        <taxon>metagenomes</taxon>
        <taxon>ecological metagenomes</taxon>
    </lineage>
</organism>
<accession>A0A644V0X9</accession>
<dbReference type="EMBL" id="VSSQ01000191">
    <property type="protein sequence ID" value="MPL84542.1"/>
    <property type="molecule type" value="Genomic_DNA"/>
</dbReference>
<comment type="caution">
    <text evidence="2">The sequence shown here is derived from an EMBL/GenBank/DDBJ whole genome shotgun (WGS) entry which is preliminary data.</text>
</comment>
<gene>
    <name evidence="2" type="ORF">SDC9_30507</name>
</gene>
<dbReference type="Gene3D" id="2.20.25.10">
    <property type="match status" value="1"/>
</dbReference>
<dbReference type="Pfam" id="PF08271">
    <property type="entry name" value="Zn_Ribbon_TF"/>
    <property type="match status" value="1"/>
</dbReference>
<evidence type="ECO:0000313" key="2">
    <source>
        <dbReference type="EMBL" id="MPL84542.1"/>
    </source>
</evidence>
<dbReference type="InterPro" id="IPR013137">
    <property type="entry name" value="Znf_TFIIB"/>
</dbReference>
<reference evidence="2" key="1">
    <citation type="submission" date="2019-08" db="EMBL/GenBank/DDBJ databases">
        <authorList>
            <person name="Kucharzyk K."/>
            <person name="Murdoch R.W."/>
            <person name="Higgins S."/>
            <person name="Loffler F."/>
        </authorList>
    </citation>
    <scope>NUCLEOTIDE SEQUENCE</scope>
</reference>
<proteinExistence type="predicted"/>
<evidence type="ECO:0000259" key="1">
    <source>
        <dbReference type="PROSITE" id="PS51134"/>
    </source>
</evidence>
<protein>
    <recommendedName>
        <fullName evidence="1">TFIIB-type domain-containing protein</fullName>
    </recommendedName>
</protein>
<dbReference type="SUPFAM" id="SSF57783">
    <property type="entry name" value="Zinc beta-ribbon"/>
    <property type="match status" value="1"/>
</dbReference>
<name>A0A644V0X9_9ZZZZ</name>